<dbReference type="AlphaFoldDB" id="A0A1R3IFV9"/>
<dbReference type="EMBL" id="AWUE01018271">
    <property type="protein sequence ID" value="OMO81472.1"/>
    <property type="molecule type" value="Genomic_DNA"/>
</dbReference>
<gene>
    <name evidence="1" type="ORF">COLO4_23577</name>
</gene>
<reference evidence="2" key="1">
    <citation type="submission" date="2013-09" db="EMBL/GenBank/DDBJ databases">
        <title>Corchorus olitorius genome sequencing.</title>
        <authorList>
            <person name="Alam M."/>
            <person name="Haque M.S."/>
            <person name="Islam M.S."/>
            <person name="Emdad E.M."/>
            <person name="Islam M.M."/>
            <person name="Ahmed B."/>
            <person name="Halim A."/>
            <person name="Hossen Q.M.M."/>
            <person name="Hossain M.Z."/>
            <person name="Ahmed R."/>
            <person name="Khan M.M."/>
            <person name="Islam R."/>
            <person name="Rashid M.M."/>
            <person name="Khan S.A."/>
            <person name="Rahman M.S."/>
            <person name="Alam M."/>
            <person name="Yahiya A.S."/>
            <person name="Khan M.S."/>
            <person name="Azam M.S."/>
            <person name="Haque T."/>
            <person name="Lashkar M.Z.H."/>
            <person name="Akhand A.I."/>
            <person name="Morshed G."/>
            <person name="Roy S."/>
            <person name="Uddin K.S."/>
            <person name="Rabeya T."/>
            <person name="Hossain A.S."/>
            <person name="Chowdhury A."/>
            <person name="Snigdha A.R."/>
            <person name="Mortoza M.S."/>
            <person name="Matin S.A."/>
            <person name="Hoque S.M.E."/>
            <person name="Islam M.K."/>
            <person name="Roy D.K."/>
            <person name="Haider R."/>
            <person name="Moosa M.M."/>
            <person name="Elias S.M."/>
            <person name="Hasan A.M."/>
            <person name="Jahan S."/>
            <person name="Shafiuddin M."/>
            <person name="Mahmood N."/>
            <person name="Shommy N.S."/>
        </authorList>
    </citation>
    <scope>NUCLEOTIDE SEQUENCE [LARGE SCALE GENOMIC DNA]</scope>
    <source>
        <strain evidence="2">cv. O-4</strain>
    </source>
</reference>
<comment type="caution">
    <text evidence="1">The sequence shown here is derived from an EMBL/GenBank/DDBJ whole genome shotgun (WGS) entry which is preliminary data.</text>
</comment>
<protein>
    <submittedName>
        <fullName evidence="1">Uncharacterized protein</fullName>
    </submittedName>
</protein>
<keyword evidence="2" id="KW-1185">Reference proteome</keyword>
<dbReference type="Proteomes" id="UP000187203">
    <property type="component" value="Unassembled WGS sequence"/>
</dbReference>
<accession>A0A1R3IFV9</accession>
<evidence type="ECO:0000313" key="1">
    <source>
        <dbReference type="EMBL" id="OMO81472.1"/>
    </source>
</evidence>
<name>A0A1R3IFV9_9ROSI</name>
<proteinExistence type="predicted"/>
<evidence type="ECO:0000313" key="2">
    <source>
        <dbReference type="Proteomes" id="UP000187203"/>
    </source>
</evidence>
<organism evidence="1 2">
    <name type="scientific">Corchorus olitorius</name>
    <dbReference type="NCBI Taxonomy" id="93759"/>
    <lineage>
        <taxon>Eukaryota</taxon>
        <taxon>Viridiplantae</taxon>
        <taxon>Streptophyta</taxon>
        <taxon>Embryophyta</taxon>
        <taxon>Tracheophyta</taxon>
        <taxon>Spermatophyta</taxon>
        <taxon>Magnoliopsida</taxon>
        <taxon>eudicotyledons</taxon>
        <taxon>Gunneridae</taxon>
        <taxon>Pentapetalae</taxon>
        <taxon>rosids</taxon>
        <taxon>malvids</taxon>
        <taxon>Malvales</taxon>
        <taxon>Malvaceae</taxon>
        <taxon>Grewioideae</taxon>
        <taxon>Apeibeae</taxon>
        <taxon>Corchorus</taxon>
    </lineage>
</organism>
<sequence length="177" mass="19382">MLSNSDSGGFHRQAGSKLWGFTPLFPHCQLVGSIGGNNNPTGRPPNQSVRIRCVVGENGKEASREIESVESEEKMDALCVKKNEGEEKMGKSEVAAEGNGEENLCCSFFSCPLCISKEKNKGGIERNSLCGRVERVYQIDIRMQSWPTTHLVNRILFPILSILHVLTSSSILVLSGD</sequence>